<dbReference type="InterPro" id="IPR021109">
    <property type="entry name" value="Peptidase_aspartic_dom_sf"/>
</dbReference>
<feature type="compositionally biased region" description="Basic and acidic residues" evidence="2">
    <location>
        <begin position="599"/>
        <end position="620"/>
    </location>
</feature>
<keyword evidence="1" id="KW-0064">Aspartyl protease</keyword>
<feature type="region of interest" description="Disordered" evidence="2">
    <location>
        <begin position="62"/>
        <end position="124"/>
    </location>
</feature>
<dbReference type="SUPFAM" id="SSF50630">
    <property type="entry name" value="Acid proteases"/>
    <property type="match status" value="1"/>
</dbReference>
<dbReference type="Gene3D" id="2.40.70.10">
    <property type="entry name" value="Acid Proteases"/>
    <property type="match status" value="1"/>
</dbReference>
<keyword evidence="1" id="KW-0645">Protease</keyword>
<dbReference type="PROSITE" id="PS00141">
    <property type="entry name" value="ASP_PROTEASE"/>
    <property type="match status" value="1"/>
</dbReference>
<keyword evidence="1" id="KW-0378">Hydrolase</keyword>
<accession>A0A1M2VX84</accession>
<dbReference type="GO" id="GO:0004190">
    <property type="term" value="F:aspartic-type endopeptidase activity"/>
    <property type="evidence" value="ECO:0007669"/>
    <property type="project" value="UniProtKB-KW"/>
</dbReference>
<dbReference type="EMBL" id="MNAD01000518">
    <property type="protein sequence ID" value="OJT12156.1"/>
    <property type="molecule type" value="Genomic_DNA"/>
</dbReference>
<dbReference type="OrthoDB" id="2758564at2759"/>
<dbReference type="InterPro" id="IPR001969">
    <property type="entry name" value="Aspartic_peptidase_AS"/>
</dbReference>
<keyword evidence="4" id="KW-1185">Reference proteome</keyword>
<comment type="caution">
    <text evidence="3">The sequence shown here is derived from an EMBL/GenBank/DDBJ whole genome shotgun (WGS) entry which is preliminary data.</text>
</comment>
<feature type="region of interest" description="Disordered" evidence="2">
    <location>
        <begin position="599"/>
        <end position="643"/>
    </location>
</feature>
<feature type="compositionally biased region" description="Acidic residues" evidence="2">
    <location>
        <begin position="626"/>
        <end position="636"/>
    </location>
</feature>
<evidence type="ECO:0000256" key="2">
    <source>
        <dbReference type="SAM" id="MobiDB-lite"/>
    </source>
</evidence>
<dbReference type="OMA" id="PSWWSIN"/>
<dbReference type="AlphaFoldDB" id="A0A1M2VX84"/>
<sequence length="643" mass="71777">RAADVMRRRLQWSEGSPPGIYWNGDDNPYQPFLLKDIQEDDARDNIAGSSGLQATAVTSIVTPGFESTSDDSSDSGSSAPSPLTPTSSNSSTAPPDTPVKTSRFSGTTRRRGTGASQDDSEDEVQGQLIELGAENIHLVRRQFYMLELHESDGKCKDTVLKLNIDTGSNDTWILGDGHCQVQVLETRPKSGPPSKIRLRKWPLNNQPPAHATLKPNPFARHPGDRGEIILEEPGLPPSIAYSDKSLVLVEQLAEPLTFKVNNFYNWNPSRRRNAPHTFGYRFAVAFAVNDEIMRDPAEGIVGLGPLRVFLSLPRLRRSAKFRFEWGPSTAKISPLQDFSSVLTEQCMPLKGETEDDTYNGGHVHCFALRPAWVDRNIDPSWWSINKIPGDDIDFSKKIPVRERPSHRKDRSSIRDWAVDMLLMAFHQIVWQPDDAGIMQRHRVLLGRVDFTEREDGELETGVTGTLFILDTGASTTDLPPAAFEHIRTNIFASVDVGSTRLPKFLLRIPPAYCSDDSVVVDFVFRGENDAPVTVTGPGMPFLCQSSDGEGLLFSYDDSDGYVLGVNFFHTMFVAMHRPGNSVLHGPYVRLAPQWPHERYRLRLPPKEDDQNRDGKDKQMEAAEGAEPMEVEGEPMEVVERESQ</sequence>
<evidence type="ECO:0000256" key="1">
    <source>
        <dbReference type="ARBA" id="ARBA00022750"/>
    </source>
</evidence>
<feature type="region of interest" description="Disordered" evidence="2">
    <location>
        <begin position="1"/>
        <end position="30"/>
    </location>
</feature>
<feature type="compositionally biased region" description="Low complexity" evidence="2">
    <location>
        <begin position="74"/>
        <end position="94"/>
    </location>
</feature>
<dbReference type="Proteomes" id="UP000184267">
    <property type="component" value="Unassembled WGS sequence"/>
</dbReference>
<organism evidence="3 4">
    <name type="scientific">Trametes pubescens</name>
    <name type="common">White-rot fungus</name>
    <dbReference type="NCBI Taxonomy" id="154538"/>
    <lineage>
        <taxon>Eukaryota</taxon>
        <taxon>Fungi</taxon>
        <taxon>Dikarya</taxon>
        <taxon>Basidiomycota</taxon>
        <taxon>Agaricomycotina</taxon>
        <taxon>Agaricomycetes</taxon>
        <taxon>Polyporales</taxon>
        <taxon>Polyporaceae</taxon>
        <taxon>Trametes</taxon>
    </lineage>
</organism>
<reference evidence="3 4" key="1">
    <citation type="submission" date="2016-10" db="EMBL/GenBank/DDBJ databases">
        <title>Genome sequence of the basidiomycete white-rot fungus Trametes pubescens.</title>
        <authorList>
            <person name="Makela M.R."/>
            <person name="Granchi Z."/>
            <person name="Peng M."/>
            <person name="De Vries R.P."/>
            <person name="Grigoriev I."/>
            <person name="Riley R."/>
            <person name="Hilden K."/>
        </authorList>
    </citation>
    <scope>NUCLEOTIDE SEQUENCE [LARGE SCALE GENOMIC DNA]</scope>
    <source>
        <strain evidence="3 4">FBCC735</strain>
    </source>
</reference>
<name>A0A1M2VX84_TRAPU</name>
<protein>
    <submittedName>
        <fullName evidence="3">Uncharacterized protein</fullName>
    </submittedName>
</protein>
<feature type="non-terminal residue" evidence="3">
    <location>
        <position position="1"/>
    </location>
</feature>
<feature type="region of interest" description="Disordered" evidence="2">
    <location>
        <begin position="186"/>
        <end position="209"/>
    </location>
</feature>
<evidence type="ECO:0000313" key="4">
    <source>
        <dbReference type="Proteomes" id="UP000184267"/>
    </source>
</evidence>
<gene>
    <name evidence="3" type="ORF">TRAPUB_11305</name>
</gene>
<evidence type="ECO:0000313" key="3">
    <source>
        <dbReference type="EMBL" id="OJT12156.1"/>
    </source>
</evidence>
<proteinExistence type="predicted"/>
<dbReference type="GO" id="GO:0006508">
    <property type="term" value="P:proteolysis"/>
    <property type="evidence" value="ECO:0007669"/>
    <property type="project" value="InterPro"/>
</dbReference>